<keyword evidence="1" id="KW-0175">Coiled coil</keyword>
<sequence>MAKHVTELSTSESHSLLDESKNGSQCEDDARQTALPQKDAILEASKQQLEHGELSKMSSNGAKSAHEDNSDEYSVQFSAAQLKVKIAQAKHDTKLIADAEVLQLKKELVEQRYQVTDRERERDKAMRRCEALQMQLDAVLLEHKKTLLGMCEDVQLEKLLATIEMEKGSRQKLKEAFTRQQQTLTLAQERVEKLSVQVAQYQKTETVLAQSVAHLQYRFASKDQLRAATVEQEQRKLIDQHELEMKNLREELVIAQRNEKVAQDQLQLKQLELKTLHESKQQELASQERIQSLECKITQLETEKAVLLSKTEQIQKADAQLRSQIHAQSEEITTLHQEIETLQRSNKELGEIASDLLQVAERQHAENESRDFGETHAQDGIYLQKRKKRLRVSLG</sequence>
<dbReference type="OrthoDB" id="74786at2759"/>
<organism evidence="3 4">
    <name type="scientific">Plasmopara halstedii</name>
    <name type="common">Downy mildew of sunflower</name>
    <dbReference type="NCBI Taxonomy" id="4781"/>
    <lineage>
        <taxon>Eukaryota</taxon>
        <taxon>Sar</taxon>
        <taxon>Stramenopiles</taxon>
        <taxon>Oomycota</taxon>
        <taxon>Peronosporomycetes</taxon>
        <taxon>Peronosporales</taxon>
        <taxon>Peronosporaceae</taxon>
        <taxon>Plasmopara</taxon>
    </lineage>
</organism>
<name>A0A0P1AED1_PLAHL</name>
<reference evidence="4" key="1">
    <citation type="submission" date="2014-09" db="EMBL/GenBank/DDBJ databases">
        <authorList>
            <person name="Sharma Rahul"/>
            <person name="Thines Marco"/>
        </authorList>
    </citation>
    <scope>NUCLEOTIDE SEQUENCE [LARGE SCALE GENOMIC DNA]</scope>
</reference>
<feature type="coiled-coil region" evidence="1">
    <location>
        <begin position="231"/>
        <end position="345"/>
    </location>
</feature>
<dbReference type="STRING" id="4781.A0A0P1AED1"/>
<evidence type="ECO:0000313" key="3">
    <source>
        <dbReference type="EMBL" id="CEG39000.1"/>
    </source>
</evidence>
<evidence type="ECO:0000313" key="4">
    <source>
        <dbReference type="Proteomes" id="UP000054928"/>
    </source>
</evidence>
<keyword evidence="4" id="KW-1185">Reference proteome</keyword>
<feature type="region of interest" description="Disordered" evidence="2">
    <location>
        <begin position="1"/>
        <end position="70"/>
    </location>
</feature>
<evidence type="ECO:0000256" key="1">
    <source>
        <dbReference type="SAM" id="Coils"/>
    </source>
</evidence>
<dbReference type="AlphaFoldDB" id="A0A0P1AED1"/>
<evidence type="ECO:0000256" key="2">
    <source>
        <dbReference type="SAM" id="MobiDB-lite"/>
    </source>
</evidence>
<dbReference type="GeneID" id="36404120"/>
<dbReference type="RefSeq" id="XP_024575369.1">
    <property type="nucleotide sequence ID" value="XM_024724499.1"/>
</dbReference>
<dbReference type="OMA" id="QNIHNDE"/>
<dbReference type="EMBL" id="CCYD01000349">
    <property type="protein sequence ID" value="CEG39000.1"/>
    <property type="molecule type" value="Genomic_DNA"/>
</dbReference>
<dbReference type="Proteomes" id="UP000054928">
    <property type="component" value="Unassembled WGS sequence"/>
</dbReference>
<protein>
    <submittedName>
        <fullName evidence="3">Uncharacterized protein</fullName>
    </submittedName>
</protein>
<feature type="coiled-coil region" evidence="1">
    <location>
        <begin position="115"/>
        <end position="204"/>
    </location>
</feature>
<proteinExistence type="predicted"/>
<accession>A0A0P1AED1</accession>